<dbReference type="InterPro" id="IPR051706">
    <property type="entry name" value="Glycosyltransferase_domain"/>
</dbReference>
<proteinExistence type="predicted"/>
<dbReference type="PANTHER" id="PTHR32385:SF15">
    <property type="entry name" value="INOSITOL PHOSPHOCERAMIDE MANNOSYLTRANSFERASE 1"/>
    <property type="match status" value="1"/>
</dbReference>
<dbReference type="PANTHER" id="PTHR32385">
    <property type="entry name" value="MANNOSYL PHOSPHORYLINOSITOL CERAMIDE SYNTHASE"/>
    <property type="match status" value="1"/>
</dbReference>
<feature type="transmembrane region" description="Helical" evidence="2">
    <location>
        <begin position="239"/>
        <end position="260"/>
    </location>
</feature>
<evidence type="ECO:0000313" key="3">
    <source>
        <dbReference type="EMBL" id="QHT21836.1"/>
    </source>
</evidence>
<dbReference type="GO" id="GO:0016020">
    <property type="term" value="C:membrane"/>
    <property type="evidence" value="ECO:0007669"/>
    <property type="project" value="GOC"/>
</dbReference>
<keyword evidence="2" id="KW-1133">Transmembrane helix</keyword>
<organism evidence="3">
    <name type="scientific">viral metagenome</name>
    <dbReference type="NCBI Taxonomy" id="1070528"/>
    <lineage>
        <taxon>unclassified sequences</taxon>
        <taxon>metagenomes</taxon>
        <taxon>organismal metagenomes</taxon>
    </lineage>
</organism>
<name>A0A6C0DY40_9ZZZZ</name>
<keyword evidence="1" id="KW-0808">Transferase</keyword>
<dbReference type="SUPFAM" id="SSF53448">
    <property type="entry name" value="Nucleotide-diphospho-sugar transferases"/>
    <property type="match status" value="1"/>
</dbReference>
<dbReference type="GO" id="GO:0000030">
    <property type="term" value="F:mannosyltransferase activity"/>
    <property type="evidence" value="ECO:0007669"/>
    <property type="project" value="TreeGrafter"/>
</dbReference>
<dbReference type="GO" id="GO:0051999">
    <property type="term" value="P:mannosyl-inositol phosphorylceramide biosynthetic process"/>
    <property type="evidence" value="ECO:0007669"/>
    <property type="project" value="TreeGrafter"/>
</dbReference>
<reference evidence="3" key="1">
    <citation type="journal article" date="2020" name="Nature">
        <title>Giant virus diversity and host interactions through global metagenomics.</title>
        <authorList>
            <person name="Schulz F."/>
            <person name="Roux S."/>
            <person name="Paez-Espino D."/>
            <person name="Jungbluth S."/>
            <person name="Walsh D.A."/>
            <person name="Denef V.J."/>
            <person name="McMahon K.D."/>
            <person name="Konstantinidis K.T."/>
            <person name="Eloe-Fadrosh E.A."/>
            <person name="Kyrpides N.C."/>
            <person name="Woyke T."/>
        </authorList>
    </citation>
    <scope>NUCLEOTIDE SEQUENCE</scope>
    <source>
        <strain evidence="3">GVMAG-M-3300023179-103</strain>
    </source>
</reference>
<keyword evidence="2" id="KW-0472">Membrane</keyword>
<accession>A0A6C0DY40</accession>
<dbReference type="AlphaFoldDB" id="A0A6C0DY40"/>
<keyword evidence="2" id="KW-0812">Transmembrane</keyword>
<evidence type="ECO:0000256" key="2">
    <source>
        <dbReference type="SAM" id="Phobius"/>
    </source>
</evidence>
<dbReference type="Pfam" id="PF04488">
    <property type="entry name" value="Gly_transf_sug"/>
    <property type="match status" value="1"/>
</dbReference>
<protein>
    <recommendedName>
        <fullName evidence="4">Glycosyltransferase</fullName>
    </recommendedName>
</protein>
<dbReference type="InterPro" id="IPR007577">
    <property type="entry name" value="GlycoTrfase_DXD_sugar-bd_CS"/>
</dbReference>
<dbReference type="Gene3D" id="3.90.550.20">
    <property type="match status" value="1"/>
</dbReference>
<dbReference type="EMBL" id="MN739697">
    <property type="protein sequence ID" value="QHT21836.1"/>
    <property type="molecule type" value="Genomic_DNA"/>
</dbReference>
<evidence type="ECO:0008006" key="4">
    <source>
        <dbReference type="Google" id="ProtNLM"/>
    </source>
</evidence>
<evidence type="ECO:0000256" key="1">
    <source>
        <dbReference type="ARBA" id="ARBA00022679"/>
    </source>
</evidence>
<dbReference type="InterPro" id="IPR029044">
    <property type="entry name" value="Nucleotide-diphossugar_trans"/>
</dbReference>
<sequence length="265" mass="31428">MTIPKIIHQIWMQTDKYIPEEYIAYVAKNKHLNPNFTYMFWDEIKILELIKNNEEFMKTYYSFSYLHQKIDFAKYIILYLYGGIAIDMDAFTVQNLDKLFDLLKGYDVAMSLSNFNMLESYTMCRQSKCINNGIIISAPNADFMKTVINTIINNKNDTNTFMPRIYQITTTTGPVFINKLFNEYKGISKIKILDYEYLEPCVRSNCNETENTYIKHIHSNTWINNNLVSIADFYLKNKILSYIIILAIIFILLFVIYRYVFKKKN</sequence>